<gene>
    <name evidence="7" type="ORF">BCR39DRAFT_499129</name>
</gene>
<evidence type="ECO:0000256" key="1">
    <source>
        <dbReference type="ARBA" id="ARBA00005622"/>
    </source>
</evidence>
<dbReference type="EMBL" id="MCFC01000056">
    <property type="protein sequence ID" value="ORY25548.1"/>
    <property type="molecule type" value="Genomic_DNA"/>
</dbReference>
<dbReference type="InterPro" id="IPR014186">
    <property type="entry name" value="S-formylglutathione_hydrol"/>
</dbReference>
<dbReference type="PANTHER" id="PTHR10061">
    <property type="entry name" value="S-FORMYLGLUTATHIONE HYDROLASE"/>
    <property type="match status" value="1"/>
</dbReference>
<evidence type="ECO:0000313" key="7">
    <source>
        <dbReference type="EMBL" id="ORY25548.1"/>
    </source>
</evidence>
<dbReference type="SUPFAM" id="SSF53474">
    <property type="entry name" value="alpha/beta-Hydrolases"/>
    <property type="match status" value="1"/>
</dbReference>
<dbReference type="AlphaFoldDB" id="A0A1Y2ASI7"/>
<dbReference type="Gene3D" id="3.40.50.1820">
    <property type="entry name" value="alpha/beta hydrolase"/>
    <property type="match status" value="1"/>
</dbReference>
<evidence type="ECO:0000313" key="8">
    <source>
        <dbReference type="Proteomes" id="UP000193986"/>
    </source>
</evidence>
<evidence type="ECO:0000256" key="3">
    <source>
        <dbReference type="ARBA" id="ARBA00016774"/>
    </source>
</evidence>
<dbReference type="Pfam" id="PF00756">
    <property type="entry name" value="Esterase"/>
    <property type="match status" value="1"/>
</dbReference>
<dbReference type="InterPro" id="IPR000801">
    <property type="entry name" value="Esterase-like"/>
</dbReference>
<dbReference type="InterPro" id="IPR029058">
    <property type="entry name" value="AB_hydrolase_fold"/>
</dbReference>
<name>A0A1Y2ASI7_9TREE</name>
<keyword evidence="4" id="KW-0719">Serine esterase</keyword>
<dbReference type="PANTHER" id="PTHR10061:SF0">
    <property type="entry name" value="S-FORMYLGLUTATHIONE HYDROLASE"/>
    <property type="match status" value="1"/>
</dbReference>
<evidence type="ECO:0000256" key="4">
    <source>
        <dbReference type="ARBA" id="ARBA00022487"/>
    </source>
</evidence>
<dbReference type="Proteomes" id="UP000193986">
    <property type="component" value="Unassembled WGS sequence"/>
</dbReference>
<evidence type="ECO:0000256" key="5">
    <source>
        <dbReference type="ARBA" id="ARBA00022801"/>
    </source>
</evidence>
<dbReference type="OrthoDB" id="420518at2759"/>
<organism evidence="7 8">
    <name type="scientific">Naematelia encephala</name>
    <dbReference type="NCBI Taxonomy" id="71784"/>
    <lineage>
        <taxon>Eukaryota</taxon>
        <taxon>Fungi</taxon>
        <taxon>Dikarya</taxon>
        <taxon>Basidiomycota</taxon>
        <taxon>Agaricomycotina</taxon>
        <taxon>Tremellomycetes</taxon>
        <taxon>Tremellales</taxon>
        <taxon>Naemateliaceae</taxon>
        <taxon>Naematelia</taxon>
    </lineage>
</organism>
<evidence type="ECO:0000256" key="6">
    <source>
        <dbReference type="PIRSR" id="PIRSR614186-1"/>
    </source>
</evidence>
<feature type="active site" description="Charge relay system" evidence="6">
    <location>
        <position position="151"/>
    </location>
</feature>
<reference evidence="7 8" key="1">
    <citation type="submission" date="2016-07" db="EMBL/GenBank/DDBJ databases">
        <title>Pervasive Adenine N6-methylation of Active Genes in Fungi.</title>
        <authorList>
            <consortium name="DOE Joint Genome Institute"/>
            <person name="Mondo S.J."/>
            <person name="Dannebaum R.O."/>
            <person name="Kuo R.C."/>
            <person name="Labutti K."/>
            <person name="Haridas S."/>
            <person name="Kuo A."/>
            <person name="Salamov A."/>
            <person name="Ahrendt S.R."/>
            <person name="Lipzen A."/>
            <person name="Sullivan W."/>
            <person name="Andreopoulos W.B."/>
            <person name="Clum A."/>
            <person name="Lindquist E."/>
            <person name="Daum C."/>
            <person name="Ramamoorthy G.K."/>
            <person name="Gryganskyi A."/>
            <person name="Culley D."/>
            <person name="Magnuson J.K."/>
            <person name="James T.Y."/>
            <person name="O'Malley M.A."/>
            <person name="Stajich J.E."/>
            <person name="Spatafora J.W."/>
            <person name="Visel A."/>
            <person name="Grigoriev I.V."/>
        </authorList>
    </citation>
    <scope>NUCLEOTIDE SEQUENCE [LARGE SCALE GENOMIC DNA]</scope>
    <source>
        <strain evidence="7 8">68-887.2</strain>
    </source>
</reference>
<evidence type="ECO:0000256" key="2">
    <source>
        <dbReference type="ARBA" id="ARBA00012479"/>
    </source>
</evidence>
<dbReference type="GO" id="GO:0046294">
    <property type="term" value="P:formaldehyde catabolic process"/>
    <property type="evidence" value="ECO:0007669"/>
    <property type="project" value="InterPro"/>
</dbReference>
<feature type="active site" description="Charge relay system" evidence="6">
    <location>
        <position position="228"/>
    </location>
</feature>
<accession>A0A1Y2ASI7</accession>
<sequence>MLFQISKDKVFGGDALTYTFQSRALGNTWATFGVFIPPNADRTKPVPVVWYFPGIVVNYHAGFARGGFFDEASKRGIALVFPDSSPRGTGLAAEKVDYRLGPGASYFMDTTAEPWCRYYKMFTLITEELPQELRDEGLPLDFTRQGCIGHSGGGHTAMQLHLLKPETYFSGSGMAPMCDFMASEIGRSVIPQMFEGGFDEFRRFNVPDLIRNSSGRKLNILVSVGTADPGLGPGRMMVENLENAVAEAEIPSTDFTWEWDEGYNHSYHYNATIASRHVAFHADILSKISPGPAVNKKRVDLAIPPWLTRSIKQSAPLPEYGADIGTWIESLANTHTILVFIHSGSGDEQVRKICEWTKHYVATRPIPDEEILLIDVNGHPFQDAIGVYHATVKSMSSWPLCYAHHLFYGGVNNLIVTTSGVDGRLGRPGE</sequence>
<protein>
    <recommendedName>
        <fullName evidence="3">S-formylglutathione hydrolase</fullName>
        <ecNumber evidence="2">3.1.2.12</ecNumber>
    </recommendedName>
</protein>
<proteinExistence type="inferred from homology"/>
<dbReference type="STRING" id="71784.A0A1Y2ASI7"/>
<dbReference type="GO" id="GO:0052689">
    <property type="term" value="F:carboxylic ester hydrolase activity"/>
    <property type="evidence" value="ECO:0007669"/>
    <property type="project" value="UniProtKB-KW"/>
</dbReference>
<keyword evidence="8" id="KW-1185">Reference proteome</keyword>
<comment type="similarity">
    <text evidence="1">Belongs to the esterase D family.</text>
</comment>
<dbReference type="GO" id="GO:0005829">
    <property type="term" value="C:cytosol"/>
    <property type="evidence" value="ECO:0007669"/>
    <property type="project" value="TreeGrafter"/>
</dbReference>
<comment type="caution">
    <text evidence="7">The sequence shown here is derived from an EMBL/GenBank/DDBJ whole genome shotgun (WGS) entry which is preliminary data.</text>
</comment>
<keyword evidence="5 7" id="KW-0378">Hydrolase</keyword>
<feature type="active site" description="Charge relay system" evidence="6">
    <location>
        <position position="265"/>
    </location>
</feature>
<dbReference type="InParanoid" id="A0A1Y2ASI7"/>
<dbReference type="GO" id="GO:0018738">
    <property type="term" value="F:S-formylglutathione hydrolase activity"/>
    <property type="evidence" value="ECO:0007669"/>
    <property type="project" value="UniProtKB-EC"/>
</dbReference>
<dbReference type="EC" id="3.1.2.12" evidence="2"/>